<sequence length="137" mass="15033">MAPIRSEALIAAAPAVTRSGRRKKPTQAALRAVSTENHEAQQARRSRTGGRRANVNTQGQAIAAGTPKVSPHHFFNQKRPNLLFISRLPFPSQPQLSAACHLSPSRTRFNSVFQIIKLPSLFLTTPAHNRQSSPTIH</sequence>
<gene>
    <name evidence="2" type="ORF">M407DRAFT_34236</name>
</gene>
<name>A0A0C3Q0Z6_9AGAM</name>
<evidence type="ECO:0000313" key="3">
    <source>
        <dbReference type="Proteomes" id="UP000054248"/>
    </source>
</evidence>
<reference evidence="3" key="2">
    <citation type="submission" date="2015-01" db="EMBL/GenBank/DDBJ databases">
        <title>Evolutionary Origins and Diversification of the Mycorrhizal Mutualists.</title>
        <authorList>
            <consortium name="DOE Joint Genome Institute"/>
            <consortium name="Mycorrhizal Genomics Consortium"/>
            <person name="Kohler A."/>
            <person name="Kuo A."/>
            <person name="Nagy L.G."/>
            <person name="Floudas D."/>
            <person name="Copeland A."/>
            <person name="Barry K.W."/>
            <person name="Cichocki N."/>
            <person name="Veneault-Fourrey C."/>
            <person name="LaButti K."/>
            <person name="Lindquist E.A."/>
            <person name="Lipzen A."/>
            <person name="Lundell T."/>
            <person name="Morin E."/>
            <person name="Murat C."/>
            <person name="Riley R."/>
            <person name="Ohm R."/>
            <person name="Sun H."/>
            <person name="Tunlid A."/>
            <person name="Henrissat B."/>
            <person name="Grigoriev I.V."/>
            <person name="Hibbett D.S."/>
            <person name="Martin F."/>
        </authorList>
    </citation>
    <scope>NUCLEOTIDE SEQUENCE [LARGE SCALE GENOMIC DNA]</scope>
    <source>
        <strain evidence="3">MUT 4182</strain>
    </source>
</reference>
<dbReference type="EMBL" id="KN823665">
    <property type="protein sequence ID" value="KIO16131.1"/>
    <property type="molecule type" value="Genomic_DNA"/>
</dbReference>
<dbReference type="HOGENOM" id="CLU_1866623_0_0_1"/>
<accession>A0A0C3Q0Z6</accession>
<evidence type="ECO:0000313" key="2">
    <source>
        <dbReference type="EMBL" id="KIO16131.1"/>
    </source>
</evidence>
<reference evidence="2 3" key="1">
    <citation type="submission" date="2014-04" db="EMBL/GenBank/DDBJ databases">
        <authorList>
            <consortium name="DOE Joint Genome Institute"/>
            <person name="Kuo A."/>
            <person name="Girlanda M."/>
            <person name="Perotto S."/>
            <person name="Kohler A."/>
            <person name="Nagy L.G."/>
            <person name="Floudas D."/>
            <person name="Copeland A."/>
            <person name="Barry K.W."/>
            <person name="Cichocki N."/>
            <person name="Veneault-Fourrey C."/>
            <person name="LaButti K."/>
            <person name="Lindquist E.A."/>
            <person name="Lipzen A."/>
            <person name="Lundell T."/>
            <person name="Morin E."/>
            <person name="Murat C."/>
            <person name="Sun H."/>
            <person name="Tunlid A."/>
            <person name="Henrissat B."/>
            <person name="Grigoriev I.V."/>
            <person name="Hibbett D.S."/>
            <person name="Martin F."/>
            <person name="Nordberg H.P."/>
            <person name="Cantor M.N."/>
            <person name="Hua S.X."/>
        </authorList>
    </citation>
    <scope>NUCLEOTIDE SEQUENCE [LARGE SCALE GENOMIC DNA]</scope>
    <source>
        <strain evidence="2 3">MUT 4182</strain>
    </source>
</reference>
<feature type="region of interest" description="Disordered" evidence="1">
    <location>
        <begin position="16"/>
        <end position="54"/>
    </location>
</feature>
<proteinExistence type="predicted"/>
<protein>
    <submittedName>
        <fullName evidence="2">Uncharacterized protein</fullName>
    </submittedName>
</protein>
<organism evidence="2 3">
    <name type="scientific">Tulasnella calospora MUT 4182</name>
    <dbReference type="NCBI Taxonomy" id="1051891"/>
    <lineage>
        <taxon>Eukaryota</taxon>
        <taxon>Fungi</taxon>
        <taxon>Dikarya</taxon>
        <taxon>Basidiomycota</taxon>
        <taxon>Agaricomycotina</taxon>
        <taxon>Agaricomycetes</taxon>
        <taxon>Cantharellales</taxon>
        <taxon>Tulasnellaceae</taxon>
        <taxon>Tulasnella</taxon>
    </lineage>
</organism>
<dbReference type="AlphaFoldDB" id="A0A0C3Q0Z6"/>
<keyword evidence="3" id="KW-1185">Reference proteome</keyword>
<evidence type="ECO:0000256" key="1">
    <source>
        <dbReference type="SAM" id="MobiDB-lite"/>
    </source>
</evidence>
<dbReference type="Proteomes" id="UP000054248">
    <property type="component" value="Unassembled WGS sequence"/>
</dbReference>